<dbReference type="Gene3D" id="3.15.10.50">
    <property type="match status" value="1"/>
</dbReference>
<dbReference type="PANTHER" id="PTHR11008">
    <property type="entry name" value="PROTEIN TAKEOUT-LIKE PROTEIN"/>
    <property type="match status" value="1"/>
</dbReference>
<gene>
    <name evidence="2" type="ORF">V9T40_005878</name>
</gene>
<dbReference type="InterPro" id="IPR038602">
    <property type="entry name" value="Mite_allergen_7_sf"/>
</dbReference>
<dbReference type="InterPro" id="IPR020234">
    <property type="entry name" value="Mite_allergen_group-7"/>
</dbReference>
<dbReference type="PANTHER" id="PTHR11008:SF13">
    <property type="entry name" value="FI04421P"/>
    <property type="match status" value="1"/>
</dbReference>
<evidence type="ECO:0000313" key="3">
    <source>
        <dbReference type="Proteomes" id="UP001367676"/>
    </source>
</evidence>
<dbReference type="InterPro" id="IPR038606">
    <property type="entry name" value="To_sf"/>
</dbReference>
<feature type="region of interest" description="Disordered" evidence="1">
    <location>
        <begin position="28"/>
        <end position="89"/>
    </location>
</feature>
<organism evidence="2 3">
    <name type="scientific">Parthenolecanium corni</name>
    <dbReference type="NCBI Taxonomy" id="536013"/>
    <lineage>
        <taxon>Eukaryota</taxon>
        <taxon>Metazoa</taxon>
        <taxon>Ecdysozoa</taxon>
        <taxon>Arthropoda</taxon>
        <taxon>Hexapoda</taxon>
        <taxon>Insecta</taxon>
        <taxon>Pterygota</taxon>
        <taxon>Neoptera</taxon>
        <taxon>Paraneoptera</taxon>
        <taxon>Hemiptera</taxon>
        <taxon>Sternorrhyncha</taxon>
        <taxon>Coccoidea</taxon>
        <taxon>Coccidae</taxon>
        <taxon>Parthenolecanium</taxon>
    </lineage>
</organism>
<proteinExistence type="predicted"/>
<dbReference type="EMBL" id="JBBCAQ010000003">
    <property type="protein sequence ID" value="KAK7604692.1"/>
    <property type="molecule type" value="Genomic_DNA"/>
</dbReference>
<dbReference type="Pfam" id="PF16984">
    <property type="entry name" value="Grp7_allergen"/>
    <property type="match status" value="1"/>
</dbReference>
<dbReference type="Gene3D" id="3.15.10.30">
    <property type="entry name" value="Haemolymph juvenile hormone binding protein"/>
    <property type="match status" value="1"/>
</dbReference>
<feature type="compositionally biased region" description="Low complexity" evidence="1">
    <location>
        <begin position="28"/>
        <end position="88"/>
    </location>
</feature>
<dbReference type="Pfam" id="PF06585">
    <property type="entry name" value="JHBP"/>
    <property type="match status" value="1"/>
</dbReference>
<sequence length="540" mass="59693">MTRAAPAISLPKTTADIWQSEDLLPVTKAPTTTTTTTKTTTTSIPASTSASTSTPAATSSITSTSTPESTSLTTSTATPLSTSTSTSTLNPLPSVNVSCAYLKINETLKSTQYKTNMSDSSINTPQNKYAINSSDVEGNMTLVDKLSHQVRIILKHFQGPEPIGIPGQTILTEPLHAPDTNASLVLATGNFHNITVWGLSNFTINVLNTKLDDMEVYVELLIRRVVVEGNYTVGNMFASSHGPFNITLINVTAIATVDLATNEEGKLYANKSVLDMAYKNLEVELKEVSYILKPFVNTGGVAVLNAEKEHILANVNERLIMEIDRRLEAFPKIPSLRHLSPVDLAILEAKKFVKSRFEPYIITNVIDFENPFIKVHAGPVTVHGISKFARVGNVTLAMANDTVIIRIRIVTGHLFGNCKWFYDFGSVGVKRYGDSNFTVEHVQFEATIHQNVDSRKPPRLHDLEIETGPIRVRMDGRGHFDYLVEMVIKILPKMLRYTIIDALEEPLKHKIQSELLDKISVDRVVEENINDIKKYLSEKL</sequence>
<reference evidence="2 3" key="1">
    <citation type="submission" date="2024-03" db="EMBL/GenBank/DDBJ databases">
        <title>Adaptation during the transition from Ophiocordyceps entomopathogen to insect associate is accompanied by gene loss and intensified selection.</title>
        <authorList>
            <person name="Ward C.M."/>
            <person name="Onetto C.A."/>
            <person name="Borneman A.R."/>
        </authorList>
    </citation>
    <scope>NUCLEOTIDE SEQUENCE [LARGE SCALE GENOMIC DNA]</scope>
    <source>
        <strain evidence="2">AWRI1</strain>
        <tissue evidence="2">Single Adult Female</tissue>
    </source>
</reference>
<dbReference type="InterPro" id="IPR010562">
    <property type="entry name" value="Haemolymph_juvenile_hormone-bd"/>
</dbReference>
<dbReference type="AlphaFoldDB" id="A0AAN9TVT7"/>
<comment type="caution">
    <text evidence="2">The sequence shown here is derived from an EMBL/GenBank/DDBJ whole genome shotgun (WGS) entry which is preliminary data.</text>
</comment>
<dbReference type="Proteomes" id="UP001367676">
    <property type="component" value="Unassembled WGS sequence"/>
</dbReference>
<keyword evidence="3" id="KW-1185">Reference proteome</keyword>
<name>A0AAN9TVT7_9HEMI</name>
<protein>
    <submittedName>
        <fullName evidence="2">Uncharacterized protein</fullName>
    </submittedName>
</protein>
<evidence type="ECO:0000313" key="2">
    <source>
        <dbReference type="EMBL" id="KAK7604692.1"/>
    </source>
</evidence>
<evidence type="ECO:0000256" key="1">
    <source>
        <dbReference type="SAM" id="MobiDB-lite"/>
    </source>
</evidence>
<accession>A0AAN9TVT7</accession>